<keyword evidence="1" id="KW-0378">Hydrolase</keyword>
<protein>
    <recommendedName>
        <fullName evidence="2">Sialate O-acetylesterase domain-containing protein</fullName>
    </recommendedName>
</protein>
<dbReference type="GO" id="GO:0016788">
    <property type="term" value="F:hydrolase activity, acting on ester bonds"/>
    <property type="evidence" value="ECO:0007669"/>
    <property type="project" value="UniProtKB-ARBA"/>
</dbReference>
<feature type="domain" description="Sialate O-acetylesterase" evidence="2">
    <location>
        <begin position="3"/>
        <end position="139"/>
    </location>
</feature>
<dbReference type="Proteomes" id="UP000475117">
    <property type="component" value="Chromosome"/>
</dbReference>
<dbReference type="SUPFAM" id="SSF52266">
    <property type="entry name" value="SGNH hydrolase"/>
    <property type="match status" value="1"/>
</dbReference>
<dbReference type="InterPro" id="IPR036514">
    <property type="entry name" value="SGNH_hydro_sf"/>
</dbReference>
<dbReference type="Pfam" id="PF03629">
    <property type="entry name" value="SASA"/>
    <property type="match status" value="1"/>
</dbReference>
<sequence>MMARFQIALKALELGGHTPVVRGLLWMQGEQDSKRQESAASYAANLKYLRDRVVSDLGLQELPLVFGQVLPYSEAKPRFVARDVIRAQMAAADQGSGAPESIKRARMVSTDGFGLHADTVHYNADGQWQLGVSMACAMQELRQMKR</sequence>
<evidence type="ECO:0000313" key="4">
    <source>
        <dbReference type="Proteomes" id="UP000475117"/>
    </source>
</evidence>
<dbReference type="AlphaFoldDB" id="A0A7T7F334"/>
<dbReference type="KEGG" id="soa:G3M56_004610"/>
<name>A0A7T7F334_9BACT</name>
<reference evidence="3 4" key="1">
    <citation type="submission" date="2020-12" db="EMBL/GenBank/DDBJ databases">
        <title>Sulforoseuscoccus oceanibium gen. nov., sp. nov., a representative of the phylum Verrucomicrobia with special cytoplasmic membrane, and proposal of Sulforoseuscoccusaceae fam. nov.</title>
        <authorList>
            <person name="Xi F."/>
        </authorList>
    </citation>
    <scope>NUCLEOTIDE SEQUENCE [LARGE SCALE GENOMIC DNA]</scope>
    <source>
        <strain evidence="3 4">T37</strain>
    </source>
</reference>
<dbReference type="EMBL" id="CP066776">
    <property type="protein sequence ID" value="QQL45869.1"/>
    <property type="molecule type" value="Genomic_DNA"/>
</dbReference>
<evidence type="ECO:0000313" key="3">
    <source>
        <dbReference type="EMBL" id="QQL45869.1"/>
    </source>
</evidence>
<accession>A0A7T7F334</accession>
<proteinExistence type="predicted"/>
<organism evidence="3 4">
    <name type="scientific">Sulfuriroseicoccus oceanibius</name>
    <dbReference type="NCBI Taxonomy" id="2707525"/>
    <lineage>
        <taxon>Bacteria</taxon>
        <taxon>Pseudomonadati</taxon>
        <taxon>Verrucomicrobiota</taxon>
        <taxon>Verrucomicrobiia</taxon>
        <taxon>Verrucomicrobiales</taxon>
        <taxon>Verrucomicrobiaceae</taxon>
        <taxon>Sulfuriroseicoccus</taxon>
    </lineage>
</organism>
<keyword evidence="4" id="KW-1185">Reference proteome</keyword>
<evidence type="ECO:0000259" key="2">
    <source>
        <dbReference type="Pfam" id="PF03629"/>
    </source>
</evidence>
<dbReference type="PANTHER" id="PTHR31988:SF19">
    <property type="entry name" value="9-O-ACETYL-N-ACETYLNEURAMINIC ACID DEACETYLASE-RELATED"/>
    <property type="match status" value="1"/>
</dbReference>
<dbReference type="Gene3D" id="3.40.50.1110">
    <property type="entry name" value="SGNH hydrolase"/>
    <property type="match status" value="1"/>
</dbReference>
<evidence type="ECO:0000256" key="1">
    <source>
        <dbReference type="ARBA" id="ARBA00022801"/>
    </source>
</evidence>
<dbReference type="InterPro" id="IPR005181">
    <property type="entry name" value="SASA"/>
</dbReference>
<gene>
    <name evidence="3" type="ORF">G3M56_004610</name>
</gene>
<dbReference type="PANTHER" id="PTHR31988">
    <property type="entry name" value="ESTERASE, PUTATIVE (DUF303)-RELATED"/>
    <property type="match status" value="1"/>
</dbReference>
<dbReference type="InterPro" id="IPR052940">
    <property type="entry name" value="Carb_Esterase_6"/>
</dbReference>